<comment type="caution">
    <text evidence="2">The sequence shown here is derived from an EMBL/GenBank/DDBJ whole genome shotgun (WGS) entry which is preliminary data.</text>
</comment>
<dbReference type="Proteomes" id="UP000823941">
    <property type="component" value="Chromosome 10"/>
</dbReference>
<organism evidence="2 3">
    <name type="scientific">Plutella xylostella</name>
    <name type="common">Diamondback moth</name>
    <name type="synonym">Plutella maculipennis</name>
    <dbReference type="NCBI Taxonomy" id="51655"/>
    <lineage>
        <taxon>Eukaryota</taxon>
        <taxon>Metazoa</taxon>
        <taxon>Ecdysozoa</taxon>
        <taxon>Arthropoda</taxon>
        <taxon>Hexapoda</taxon>
        <taxon>Insecta</taxon>
        <taxon>Pterygota</taxon>
        <taxon>Neoptera</taxon>
        <taxon>Endopterygota</taxon>
        <taxon>Lepidoptera</taxon>
        <taxon>Glossata</taxon>
        <taxon>Ditrysia</taxon>
        <taxon>Yponomeutoidea</taxon>
        <taxon>Plutellidae</taxon>
        <taxon>Plutella</taxon>
    </lineage>
</organism>
<feature type="compositionally biased region" description="Basic residues" evidence="1">
    <location>
        <begin position="100"/>
        <end position="118"/>
    </location>
</feature>
<dbReference type="EMBL" id="JAHIBW010000010">
    <property type="protein sequence ID" value="KAG7307659.1"/>
    <property type="molecule type" value="Genomic_DNA"/>
</dbReference>
<evidence type="ECO:0000256" key="1">
    <source>
        <dbReference type="SAM" id="MobiDB-lite"/>
    </source>
</evidence>
<reference evidence="2 3" key="1">
    <citation type="submission" date="2021-06" db="EMBL/GenBank/DDBJ databases">
        <title>A haploid diamondback moth (Plutella xylostella L.) genome assembly resolves 31 chromosomes and identifies a diamide resistance mutation.</title>
        <authorList>
            <person name="Ward C.M."/>
            <person name="Perry K.D."/>
            <person name="Baker G."/>
            <person name="Powis K."/>
            <person name="Heckel D.G."/>
            <person name="Baxter S.W."/>
        </authorList>
    </citation>
    <scope>NUCLEOTIDE SEQUENCE [LARGE SCALE GENOMIC DNA]</scope>
    <source>
        <strain evidence="2 3">LV</strain>
        <tissue evidence="2">Single pupa</tissue>
    </source>
</reference>
<evidence type="ECO:0000313" key="2">
    <source>
        <dbReference type="EMBL" id="KAG7307659.1"/>
    </source>
</evidence>
<protein>
    <submittedName>
        <fullName evidence="2">Uncharacterized protein</fullName>
    </submittedName>
</protein>
<accession>A0ABQ7QRJ5</accession>
<feature type="compositionally biased region" description="Basic and acidic residues" evidence="1">
    <location>
        <begin position="33"/>
        <end position="48"/>
    </location>
</feature>
<evidence type="ECO:0000313" key="3">
    <source>
        <dbReference type="Proteomes" id="UP000823941"/>
    </source>
</evidence>
<gene>
    <name evidence="2" type="ORF">JYU34_007880</name>
</gene>
<name>A0ABQ7QRJ5_PLUXY</name>
<sequence length="133" mass="14796">MKVVTECCHTRASRSGSSDRLNDSARPLAPADRTPEKPERGSLRSERRGHCRVAVARTNHEGPRTCEAADWSRGSPAPPPPAHPEFEDPNLAALGGQGRARARRRERGARARAGRRDTRLRHTTKIFLVMEQE</sequence>
<keyword evidence="3" id="KW-1185">Reference proteome</keyword>
<feature type="region of interest" description="Disordered" evidence="1">
    <location>
        <begin position="1"/>
        <end position="118"/>
    </location>
</feature>
<proteinExistence type="predicted"/>